<name>A0ACC0KR22_CHOFU</name>
<comment type="caution">
    <text evidence="1">The sequence shown here is derived from an EMBL/GenBank/DDBJ whole genome shotgun (WGS) entry which is preliminary data.</text>
</comment>
<evidence type="ECO:0000313" key="2">
    <source>
        <dbReference type="Proteomes" id="UP001064048"/>
    </source>
</evidence>
<sequence>MEEFDWNDYLEANKSIAVPEELFSHVEASLYNGIKQGMLLEVCHKNNPDVYWIAEITMVCGHLLRIKFIGSDSDFWCDMSKTKVHPLGWCGKYDELIEPPDEINEKYGDSIIDIMKKALLDGQSVCLEALNNKGLSPIDRIKPGMKVEVQNIIDPYKYWSANVCENFGGRLLLRYDGADEELEQIWIFFSNPRLNTFGYVTNKGSPWQFKYPGKVNKFLCKNKLSTQLRQSAEESIKEPTPADLFQPNPNFEPHNFVIGMKLEALDPHDMKTIRPATVLKVFNNLHFLVVLDDNADDYEDSKAAWLCDSKHPYIFPIGWAKTKNFAFKAPKIWKEGAFDWDEYLAMTSSVPAPKYCFGDKEPLQGMEINMKLEAVNPKKHEEIHVATIGAIVEHLVCVELIPIQEKFWYAQNSDLLFPVGWCDSNNYELHIPDINAMREPPKNEDDVKPPKEEPKKSIEEWCERIYFNYKCYAGPTISRNKLSQLPKHVGPGPLSLVLKEVLNKMISASYKPAKLLKDWETEGPPEEGMRLEMLRAKLKSSTYHAYVPIATTTVQVASFCRDVCVKMQACPCLFGPVEYFNVCPQNCQQVDKSTFHNNTERRGRPKGSLNGRKKKKKAVPEKKEKEQQPSQETESNKDGESAQSEHSAGSTPPSESGTRPNSPDSLEYKRGQRRKREPKNNYPKLEMKTRGAKLPNFAQQMKESHWNKKDMETIYSNTCANKKQNHDSYSENDSNDTSSNSRDAKNISDVSDSEEPELKKLKFTTYDPLPSDNKLFEKNTGASWIKGRLKLSPNPLDWSVDDVYAYLSNTDDCKVLADKMREEEIDGEAFVMLDLATIREFLHMKKEFAILLCKHITKIKWYYLDNYDDNNKRDSRLHHGHFAKADMSGGGRVAHFGAPYRWIKNGKPFEYTSYDNRISQQPGRGSLVVTNPKDEDLGQYQCFAYNEWGTATSNSVFVRKAELNSFKETDGSQKTVQAQEGLPFKLACHPPDGWPKPNVYWMLQGDQGQLKTINNSRMTLDPEGNLWFSNVTRFDASSDFAYTCAAKSLFRNEYKLGNKVYLDVQQTGISPTLNKHEPVRQYTTRRNEVALRGRKVELYCIYGGTPLPQVVWKKNGSTILSSHRLTQDNYGKTLVIRRVGYDDQGSYTCEVSNGVGTAQTYSINLQIKAAPFFTEEPQFQNLAEGETAVIRCKADGTPNPQIKWVHNGKPIEQAEPNPRRQISDDSIIITDLTKKDTGNYGCNATNSIGYVYKDVFINVQSIPPEIKEGPENLTKVDGSEAVMRCRVFGAPRPLVKWMREDVELTGGKYRWIKNGKPFEYTSYDNRISQQPGRGSLVVTNPKDEDLGQYQCFAYNEWGTATSNSVFVRKAELNSFKETDGSQKTVQAQEGLPFKLACHPPDGWPKPNVYWMLQGDQGQLKTINNSRMTLDPEGNLWFSNVTRFDASSDFAYTCAAKSLFRNEYKLGNKVYLDVQQTGISPTLNKHEPVRQPLPQVVWKKNGSTILSSHRLTQDNYGKTLVIRRVGYDDQGSYTCEVSNGVGTAQTYSINLQIKAAPFFTEEPQFQNLAEGETAVIRCKADGTPNPQIKWVHNGKPIEQAEPNPRRQISDDSIIITDLTKKDTGNYGCNATNSIGYVYKDVFINVQSIPPEIKEGPENLTKVDGSEAVMRCRVFGAPRPLVKWMREDVELTGGNFNITTEGDLVIRNVSYTNAGSYQCYAKNKFGEKSAFGSLTVKTGSSATFRCTANADDSLKLDIIWLINGEPIDFDNQPRFRCHEKVATLRWSPMGDNRAPILRFSIQYNTTFTPDTWDVASDNVPAIDSSWTVELSPWANYTFRVIAHNKIGPSSPSGHSDVCTTQPDVPYKNPDNVEGKGRDPTNMVIFWSKMPQIEHNGPGFYYLVSWRRDIAGSPWSEESVRDWRQSELLVPNTPTFVPYRIKVVAMNSKGTSNVAPVEVIGWSGEDKPQLAPTNFTLVEVTSGTEALLSWNPVPPESVRGHFKGYRIQTWTDGEEDQIREVKVNSETTRALIAVLKPYKKNNVRIMAYNGHDSGPPSETLSFVTPEGKPGTVKSFEVYPIGSSAMLLKWDKPMDENGVLTGYKIYYQKVTGTSLGPLQERKKLIDPKFDRAKLAGLEPNTKYRIEIRAKTKAGEGDKYYVEQTTKSVINAQPDTPAFEASMLTAKEGTAHILVRWLPALDGHPGTHFKAWYKLKGHPKWTQTNEVTEDDYVILTGLEPGKVYEVKITAHDGEYFSSSDIKEVDTTNDGPLIMPDDKMATAGWFIGVMLALAFLLLVLVLVCVARRNRGGKYDVHDRELAHGRRDHPDTGFHEYTHPGAKPGVESDTDSMAEYGEGETGRFTEDGSFIGQYVPGARALPPAPPPPEPAPRGAMPPTYV</sequence>
<gene>
    <name evidence="1" type="ORF">MSG28_011275</name>
</gene>
<dbReference type="EMBL" id="CM046118">
    <property type="protein sequence ID" value="KAI8438964.1"/>
    <property type="molecule type" value="Genomic_DNA"/>
</dbReference>
<reference evidence="1 2" key="1">
    <citation type="journal article" date="2022" name="Genome Biol. Evol.">
        <title>The Spruce Budworm Genome: Reconstructing the Evolutionary History of Antifreeze Proteins.</title>
        <authorList>
            <person name="Beliveau C."/>
            <person name="Gagne P."/>
            <person name="Picq S."/>
            <person name="Vernygora O."/>
            <person name="Keeling C.I."/>
            <person name="Pinkney K."/>
            <person name="Doucet D."/>
            <person name="Wen F."/>
            <person name="Johnston J.S."/>
            <person name="Maaroufi H."/>
            <person name="Boyle B."/>
            <person name="Laroche J."/>
            <person name="Dewar K."/>
            <person name="Juretic N."/>
            <person name="Blackburn G."/>
            <person name="Nisole A."/>
            <person name="Brunet B."/>
            <person name="Brandao M."/>
            <person name="Lumley L."/>
            <person name="Duan J."/>
            <person name="Quan G."/>
            <person name="Lucarotti C.J."/>
            <person name="Roe A.D."/>
            <person name="Sperling F.A.H."/>
            <person name="Levesque R.C."/>
            <person name="Cusson M."/>
        </authorList>
    </citation>
    <scope>NUCLEOTIDE SEQUENCE [LARGE SCALE GENOMIC DNA]</scope>
    <source>
        <strain evidence="1">Glfc:IPQL:Cfum</strain>
    </source>
</reference>
<dbReference type="Proteomes" id="UP001064048">
    <property type="component" value="Chromosome 18"/>
</dbReference>
<keyword evidence="2" id="KW-1185">Reference proteome</keyword>
<organism evidence="1 2">
    <name type="scientific">Choristoneura fumiferana</name>
    <name type="common">Spruce budworm moth</name>
    <name type="synonym">Archips fumiferana</name>
    <dbReference type="NCBI Taxonomy" id="7141"/>
    <lineage>
        <taxon>Eukaryota</taxon>
        <taxon>Metazoa</taxon>
        <taxon>Ecdysozoa</taxon>
        <taxon>Arthropoda</taxon>
        <taxon>Hexapoda</taxon>
        <taxon>Insecta</taxon>
        <taxon>Pterygota</taxon>
        <taxon>Neoptera</taxon>
        <taxon>Endopterygota</taxon>
        <taxon>Lepidoptera</taxon>
        <taxon>Glossata</taxon>
        <taxon>Ditrysia</taxon>
        <taxon>Tortricoidea</taxon>
        <taxon>Tortricidae</taxon>
        <taxon>Tortricinae</taxon>
        <taxon>Choristoneura</taxon>
    </lineage>
</organism>
<proteinExistence type="predicted"/>
<evidence type="ECO:0000313" key="1">
    <source>
        <dbReference type="EMBL" id="KAI8438964.1"/>
    </source>
</evidence>
<accession>A0ACC0KR22</accession>
<protein>
    <submittedName>
        <fullName evidence="1">Uncharacterized protein</fullName>
    </submittedName>
</protein>